<dbReference type="Pfam" id="PF14783">
    <property type="entry name" value="BBS2_Mid"/>
    <property type="match status" value="1"/>
</dbReference>
<dbReference type="Pfam" id="PF14781">
    <property type="entry name" value="BBS2_N"/>
    <property type="match status" value="1"/>
</dbReference>
<organism evidence="15 16">
    <name type="scientific">Leptomonas pyrrhocoris</name>
    <name type="common">Firebug parasite</name>
    <dbReference type="NCBI Taxonomy" id="157538"/>
    <lineage>
        <taxon>Eukaryota</taxon>
        <taxon>Discoba</taxon>
        <taxon>Euglenozoa</taxon>
        <taxon>Kinetoplastea</taxon>
        <taxon>Metakinetoplastina</taxon>
        <taxon>Trypanosomatida</taxon>
        <taxon>Trypanosomatidae</taxon>
        <taxon>Leishmaniinae</taxon>
        <taxon>Leptomonas</taxon>
    </lineage>
</organism>
<dbReference type="SUPFAM" id="SSF50998">
    <property type="entry name" value="Quinoprotein alcohol dehydrogenase-like"/>
    <property type="match status" value="1"/>
</dbReference>
<feature type="domain" description="BBS2 hairpin" evidence="14">
    <location>
        <begin position="696"/>
        <end position="791"/>
    </location>
</feature>
<evidence type="ECO:0000313" key="16">
    <source>
        <dbReference type="Proteomes" id="UP000037923"/>
    </source>
</evidence>
<dbReference type="PANTHER" id="PTHR32465:SF0">
    <property type="entry name" value="BARDET-BIEDL SYNDROME 2 PROTEIN"/>
    <property type="match status" value="1"/>
</dbReference>
<feature type="region of interest" description="Disordered" evidence="8">
    <location>
        <begin position="83"/>
        <end position="105"/>
    </location>
</feature>
<dbReference type="OMA" id="MSDGANC"/>
<dbReference type="InterPro" id="IPR055379">
    <property type="entry name" value="BBS2_pf_dom"/>
</dbReference>
<dbReference type="Pfam" id="PF23353">
    <property type="entry name" value="BBS2_hp"/>
    <property type="match status" value="1"/>
</dbReference>
<evidence type="ECO:0000259" key="9">
    <source>
        <dbReference type="Pfam" id="PF14781"/>
    </source>
</evidence>
<dbReference type="InterPro" id="IPR016616">
    <property type="entry name" value="Bardet-Biedl_syndrome_2_prot"/>
</dbReference>
<comment type="caution">
    <text evidence="15">The sequence shown here is derived from an EMBL/GenBank/DDBJ whole genome shotgun (WGS) entry which is preliminary data.</text>
</comment>
<dbReference type="GO" id="GO:0036064">
    <property type="term" value="C:ciliary basal body"/>
    <property type="evidence" value="ECO:0007669"/>
    <property type="project" value="TreeGrafter"/>
</dbReference>
<evidence type="ECO:0000256" key="3">
    <source>
        <dbReference type="ARBA" id="ARBA00022490"/>
    </source>
</evidence>
<accession>A0A0M9G5S3</accession>
<feature type="domain" description="Ciliary BBSome complex subunit 2 middle region" evidence="11">
    <location>
        <begin position="232"/>
        <end position="344"/>
    </location>
</feature>
<dbReference type="RefSeq" id="XP_015661478.1">
    <property type="nucleotide sequence ID" value="XM_015799876.1"/>
</dbReference>
<comment type="subcellular location">
    <subcellularLocation>
        <location evidence="1">Cell projection</location>
        <location evidence="1">Cilium</location>
    </subcellularLocation>
    <subcellularLocation>
        <location evidence="2">Cytoplasm</location>
        <location evidence="2">Cytoskeleton</location>
    </subcellularLocation>
</comment>
<keyword evidence="16" id="KW-1185">Reference proteome</keyword>
<dbReference type="AlphaFoldDB" id="A0A0M9G5S3"/>
<dbReference type="RefSeq" id="XP_015661479.1">
    <property type="nucleotide sequence ID" value="XM_015799877.1"/>
</dbReference>
<feature type="domain" description="BBS2 GAE" evidence="10">
    <location>
        <begin position="464"/>
        <end position="555"/>
    </location>
</feature>
<dbReference type="InterPro" id="IPR055380">
    <property type="entry name" value="BBS2_hp_dom"/>
</dbReference>
<evidence type="ECO:0000259" key="12">
    <source>
        <dbReference type="Pfam" id="PF23350"/>
    </source>
</evidence>
<keyword evidence="6" id="KW-0966">Cell projection</keyword>
<proteinExistence type="predicted"/>
<evidence type="ECO:0000256" key="2">
    <source>
        <dbReference type="ARBA" id="ARBA00004245"/>
    </source>
</evidence>
<evidence type="ECO:0000256" key="4">
    <source>
        <dbReference type="ARBA" id="ARBA00023069"/>
    </source>
</evidence>
<gene>
    <name evidence="15" type="ORF">ABB37_02765</name>
</gene>
<feature type="domain" description="BBS2 C-terminal helix bundle" evidence="13">
    <location>
        <begin position="797"/>
        <end position="822"/>
    </location>
</feature>
<evidence type="ECO:0000256" key="6">
    <source>
        <dbReference type="ARBA" id="ARBA00023273"/>
    </source>
</evidence>
<evidence type="ECO:0000256" key="1">
    <source>
        <dbReference type="ARBA" id="ARBA00004138"/>
    </source>
</evidence>
<dbReference type="GO" id="GO:0031514">
    <property type="term" value="C:motile cilium"/>
    <property type="evidence" value="ECO:0007669"/>
    <property type="project" value="TreeGrafter"/>
</dbReference>
<name>A0A0M9G5S3_LEPPY</name>
<dbReference type="InterPro" id="IPR055381">
    <property type="entry name" value="BBS2_CtH_dom"/>
</dbReference>
<evidence type="ECO:0000259" key="11">
    <source>
        <dbReference type="Pfam" id="PF14783"/>
    </source>
</evidence>
<feature type="domain" description="BBS2 platform" evidence="12">
    <location>
        <begin position="577"/>
        <end position="673"/>
    </location>
</feature>
<feature type="compositionally biased region" description="Polar residues" evidence="8">
    <location>
        <begin position="92"/>
        <end position="105"/>
    </location>
</feature>
<evidence type="ECO:0000256" key="7">
    <source>
        <dbReference type="SAM" id="Coils"/>
    </source>
</evidence>
<dbReference type="PANTHER" id="PTHR32465">
    <property type="entry name" value="BARDET-BIEDL SYNDROME 2 PROTEIN"/>
    <property type="match status" value="1"/>
</dbReference>
<dbReference type="GO" id="GO:1905515">
    <property type="term" value="P:non-motile cilium assembly"/>
    <property type="evidence" value="ECO:0007669"/>
    <property type="project" value="InterPro"/>
</dbReference>
<dbReference type="Pfam" id="PF23350">
    <property type="entry name" value="BBS2_pf"/>
    <property type="match status" value="1"/>
</dbReference>
<keyword evidence="7" id="KW-0175">Coiled coil</keyword>
<dbReference type="OrthoDB" id="2120021at2759"/>
<dbReference type="GO" id="GO:0016020">
    <property type="term" value="C:membrane"/>
    <property type="evidence" value="ECO:0007669"/>
    <property type="project" value="TreeGrafter"/>
</dbReference>
<dbReference type="Pfam" id="PF14782">
    <property type="entry name" value="BBS2_GAE"/>
    <property type="match status" value="1"/>
</dbReference>
<reference evidence="15 16" key="1">
    <citation type="submission" date="2015-07" db="EMBL/GenBank/DDBJ databases">
        <title>High-quality genome of monoxenous trypanosomatid Leptomonas pyrrhocoris.</title>
        <authorList>
            <person name="Flegontov P."/>
            <person name="Butenko A."/>
            <person name="Firsov S."/>
            <person name="Vlcek C."/>
            <person name="Logacheva M.D."/>
            <person name="Field M."/>
            <person name="Filatov D."/>
            <person name="Flegontova O."/>
            <person name="Gerasimov E."/>
            <person name="Jackson A.P."/>
            <person name="Kelly S."/>
            <person name="Opperdoes F."/>
            <person name="O'Reilly A."/>
            <person name="Votypka J."/>
            <person name="Yurchenko V."/>
            <person name="Lukes J."/>
        </authorList>
    </citation>
    <scope>NUCLEOTIDE SEQUENCE [LARGE SCALE GENOMIC DNA]</scope>
    <source>
        <strain evidence="15">H10</strain>
    </source>
</reference>
<dbReference type="EMBL" id="LGTL01000004">
    <property type="protein sequence ID" value="KPA83039.1"/>
    <property type="molecule type" value="Genomic_DNA"/>
</dbReference>
<feature type="domain" description="Ciliary BBSome complex subunit 2 N-terminal" evidence="9">
    <location>
        <begin position="60"/>
        <end position="173"/>
    </location>
</feature>
<evidence type="ECO:0000256" key="8">
    <source>
        <dbReference type="SAM" id="MobiDB-lite"/>
    </source>
</evidence>
<dbReference type="EMBL" id="LGTL01000004">
    <property type="protein sequence ID" value="KPA83040.1"/>
    <property type="molecule type" value="Genomic_DNA"/>
</dbReference>
<dbReference type="GO" id="GO:0034464">
    <property type="term" value="C:BBSome"/>
    <property type="evidence" value="ECO:0007669"/>
    <property type="project" value="InterPro"/>
</dbReference>
<feature type="coiled-coil region" evidence="7">
    <location>
        <begin position="412"/>
        <end position="439"/>
    </location>
</feature>
<keyword evidence="5" id="KW-0206">Cytoskeleton</keyword>
<evidence type="ECO:0000259" key="14">
    <source>
        <dbReference type="Pfam" id="PF23353"/>
    </source>
</evidence>
<evidence type="ECO:0000256" key="5">
    <source>
        <dbReference type="ARBA" id="ARBA00023212"/>
    </source>
</evidence>
<dbReference type="GeneID" id="26903056"/>
<dbReference type="Pfam" id="PF23351">
    <property type="entry name" value="BBS2_CtH"/>
    <property type="match status" value="1"/>
</dbReference>
<evidence type="ECO:0000259" key="10">
    <source>
        <dbReference type="Pfam" id="PF14782"/>
    </source>
</evidence>
<dbReference type="InterPro" id="IPR029430">
    <property type="entry name" value="BBS2_N"/>
</dbReference>
<protein>
    <submittedName>
        <fullName evidence="15">Uncharacterized protein</fullName>
    </submittedName>
</protein>
<dbReference type="InterPro" id="IPR011047">
    <property type="entry name" value="Quinoprotein_ADH-like_sf"/>
</dbReference>
<dbReference type="InterPro" id="IPR029333">
    <property type="entry name" value="BBS2_GAE_dom"/>
</dbReference>
<dbReference type="InterPro" id="IPR029429">
    <property type="entry name" value="BBS2_Mid"/>
</dbReference>
<keyword evidence="3" id="KW-0963">Cytoplasm</keyword>
<evidence type="ECO:0000313" key="15">
    <source>
        <dbReference type="EMBL" id="KPA83040.1"/>
    </source>
</evidence>
<evidence type="ECO:0000259" key="13">
    <source>
        <dbReference type="Pfam" id="PF23351"/>
    </source>
</evidence>
<dbReference type="VEuPathDB" id="TriTrypDB:LpyrH10_04_3150"/>
<dbReference type="Proteomes" id="UP000037923">
    <property type="component" value="Unassembled WGS sequence"/>
</dbReference>
<sequence length="826" mass="89138">MASNADSNNYIRLSTAFELNIGAPILSDRVAAGRFLRSATAREATLATQAATRGPPPAVSLAFGSSGQRVVIHNNNSRVIEAKRSAKRGEAQASTGATVGTPEDTSFQTLNFGKAPTALAAGQLYSPGSTDVEASYDALLFGATTSLLAYDVDQNKQLFYKDVEDGVQAVVCGPVMKPTESGAEAPPLAVVGGNCSIFGFDRTGAERYWTVTGDQVTTMALMPWSAPATTTSSLALLVASEDFEIRAYEGEEAIETIHEVDRVLKLVPLWRPARSAQAATTTNESVGRFAYLLENGTVGVYERGERLWRVKGKSAPVSAAFCDVDGDGVEELVVGWKSGRVEVRTDRGGGGLAKGGAVLFRDTYPTAVAAVLAEDYRNDGATLPLICTVDGTVRGLTLLETRRDEAAEMRQLQVLESLAQEKEQLVAQLTNLEEQLARRAAGEQDTTMSESGVEVHCRCAANFNSKQVDVYVEVCGSAAERGDLVVHSCLLKCDAWSATDQDVVTFSAAEPGTMLTCSFDHTDDLPLLITAFVAVGPPFAENYRIHEVEVRVPRFVMYALPRTLQQFSPNAGPLAYVPPAGYVSLRWRESLKLEVVEQWLRQSFSVPEDLSLSDANSPGAPILHLELLHVRDGSSLGIEVRNGMADAGDTFNLFTLRSDYLAPCGAVINAMAEELKGAWTDGPADPVEVRCEIAAELERLRGILARVDEFNEVRMKLSTDMADAATIVKTLLGRAEDARLLGDMGSMKKSYAALYDVDQELLGENAKRISNYEELKLALKDVNTAIQHAGKLRIGPARTQLIANCRHALKENKVNSLLEIIRTGSE</sequence>
<keyword evidence="4" id="KW-0969">Cilium</keyword>